<evidence type="ECO:0000313" key="2">
    <source>
        <dbReference type="Proteomes" id="UP000431744"/>
    </source>
</evidence>
<reference evidence="1 2" key="1">
    <citation type="submission" date="2019-09" db="EMBL/GenBank/DDBJ databases">
        <title>Phylogeny of genus Pseudoclavibacter and closely related genus.</title>
        <authorList>
            <person name="Li Y."/>
        </authorList>
    </citation>
    <scope>NUCLEOTIDE SEQUENCE [LARGE SCALE GENOMIC DNA]</scope>
    <source>
        <strain evidence="1 2">EGI 60007</strain>
    </source>
</reference>
<protein>
    <submittedName>
        <fullName evidence="1">Uncharacterized protein</fullName>
    </submittedName>
</protein>
<proteinExistence type="predicted"/>
<evidence type="ECO:0000313" key="1">
    <source>
        <dbReference type="EMBL" id="KAB1647827.1"/>
    </source>
</evidence>
<dbReference type="RefSeq" id="WP_158029720.1">
    <property type="nucleotide sequence ID" value="NZ_BMHG01000001.1"/>
</dbReference>
<organism evidence="1 2">
    <name type="scientific">Pseudoclavibacter endophyticus</name>
    <dbReference type="NCBI Taxonomy" id="1778590"/>
    <lineage>
        <taxon>Bacteria</taxon>
        <taxon>Bacillati</taxon>
        <taxon>Actinomycetota</taxon>
        <taxon>Actinomycetes</taxon>
        <taxon>Micrococcales</taxon>
        <taxon>Microbacteriaceae</taxon>
        <taxon>Pseudoclavibacter</taxon>
    </lineage>
</organism>
<dbReference type="EMBL" id="WBJY01000003">
    <property type="protein sequence ID" value="KAB1647827.1"/>
    <property type="molecule type" value="Genomic_DNA"/>
</dbReference>
<dbReference type="AlphaFoldDB" id="A0A6H9WHF5"/>
<name>A0A6H9WHF5_9MICO</name>
<comment type="caution">
    <text evidence="1">The sequence shown here is derived from an EMBL/GenBank/DDBJ whole genome shotgun (WGS) entry which is preliminary data.</text>
</comment>
<dbReference type="Proteomes" id="UP000431744">
    <property type="component" value="Unassembled WGS sequence"/>
</dbReference>
<sequence length="238" mass="24851">MTTPREWVPFSTDGGDEPTMGFGRAELLYALLAQPTPTAVQTAQKLGYAEIEVNDNTRLVGGSSLFAQGQLVTTDGETFLPVREAALLSRAAERLEAWITLGAIGDDAGEAMIGLAVDDALILIAPAPLGSFIVTLVPGGEHLLDVIGGMLAARLEAAAPGGDPVFLNVEYVDEQSSTMFVRRHPDDEAGFEVALGEGTESKPPILDGVQSGDDVDEFIADMLGVDAETGLPLEAPSG</sequence>
<gene>
    <name evidence="1" type="ORF">F8O04_12465</name>
</gene>
<keyword evidence="2" id="KW-1185">Reference proteome</keyword>
<accession>A0A6H9WHF5</accession>